<accession>A0A0C3EWQ7</accession>
<dbReference type="HOGENOM" id="CLU_2868500_0_0_1"/>
<name>A0A0C3EWQ7_PILCF</name>
<dbReference type="Proteomes" id="UP000054166">
    <property type="component" value="Unassembled WGS sequence"/>
</dbReference>
<reference evidence="2" key="2">
    <citation type="submission" date="2015-01" db="EMBL/GenBank/DDBJ databases">
        <title>Evolutionary Origins and Diversification of the Mycorrhizal Mutualists.</title>
        <authorList>
            <consortium name="DOE Joint Genome Institute"/>
            <consortium name="Mycorrhizal Genomics Consortium"/>
            <person name="Kohler A."/>
            <person name="Kuo A."/>
            <person name="Nagy L.G."/>
            <person name="Floudas D."/>
            <person name="Copeland A."/>
            <person name="Barry K.W."/>
            <person name="Cichocki N."/>
            <person name="Veneault-Fourrey C."/>
            <person name="LaButti K."/>
            <person name="Lindquist E.A."/>
            <person name="Lipzen A."/>
            <person name="Lundell T."/>
            <person name="Morin E."/>
            <person name="Murat C."/>
            <person name="Riley R."/>
            <person name="Ohm R."/>
            <person name="Sun H."/>
            <person name="Tunlid A."/>
            <person name="Henrissat B."/>
            <person name="Grigoriev I.V."/>
            <person name="Hibbett D.S."/>
            <person name="Martin F."/>
        </authorList>
    </citation>
    <scope>NUCLEOTIDE SEQUENCE [LARGE SCALE GENOMIC DNA]</scope>
    <source>
        <strain evidence="2">F 1598</strain>
    </source>
</reference>
<evidence type="ECO:0000313" key="1">
    <source>
        <dbReference type="EMBL" id="KIM72439.1"/>
    </source>
</evidence>
<sequence length="64" mass="7409">MKRFSSRFGWNVNEKNRLQIRVEMRKCPLTQCRKETTRPCTATETELCIFVKAPSHISSGLGHV</sequence>
<dbReference type="AlphaFoldDB" id="A0A0C3EWQ7"/>
<dbReference type="InParanoid" id="A0A0C3EWQ7"/>
<organism evidence="1 2">
    <name type="scientific">Piloderma croceum (strain F 1598)</name>
    <dbReference type="NCBI Taxonomy" id="765440"/>
    <lineage>
        <taxon>Eukaryota</taxon>
        <taxon>Fungi</taxon>
        <taxon>Dikarya</taxon>
        <taxon>Basidiomycota</taxon>
        <taxon>Agaricomycotina</taxon>
        <taxon>Agaricomycetes</taxon>
        <taxon>Agaricomycetidae</taxon>
        <taxon>Atheliales</taxon>
        <taxon>Atheliaceae</taxon>
        <taxon>Piloderma</taxon>
    </lineage>
</organism>
<keyword evidence="2" id="KW-1185">Reference proteome</keyword>
<reference evidence="1 2" key="1">
    <citation type="submission" date="2014-04" db="EMBL/GenBank/DDBJ databases">
        <authorList>
            <consortium name="DOE Joint Genome Institute"/>
            <person name="Kuo A."/>
            <person name="Tarkka M."/>
            <person name="Buscot F."/>
            <person name="Kohler A."/>
            <person name="Nagy L.G."/>
            <person name="Floudas D."/>
            <person name="Copeland A."/>
            <person name="Barry K.W."/>
            <person name="Cichocki N."/>
            <person name="Veneault-Fourrey C."/>
            <person name="LaButti K."/>
            <person name="Lindquist E.A."/>
            <person name="Lipzen A."/>
            <person name="Lundell T."/>
            <person name="Morin E."/>
            <person name="Murat C."/>
            <person name="Sun H."/>
            <person name="Tunlid A."/>
            <person name="Henrissat B."/>
            <person name="Grigoriev I.V."/>
            <person name="Hibbett D.S."/>
            <person name="Martin F."/>
            <person name="Nordberg H.P."/>
            <person name="Cantor M.N."/>
            <person name="Hua S.X."/>
        </authorList>
    </citation>
    <scope>NUCLEOTIDE SEQUENCE [LARGE SCALE GENOMIC DNA]</scope>
    <source>
        <strain evidence="1 2">F 1598</strain>
    </source>
</reference>
<proteinExistence type="predicted"/>
<protein>
    <submittedName>
        <fullName evidence="1">Uncharacterized protein</fullName>
    </submittedName>
</protein>
<gene>
    <name evidence="1" type="ORF">PILCRDRAFT_740955</name>
</gene>
<evidence type="ECO:0000313" key="2">
    <source>
        <dbReference type="Proteomes" id="UP000054166"/>
    </source>
</evidence>
<dbReference type="EMBL" id="KN833131">
    <property type="protein sequence ID" value="KIM72439.1"/>
    <property type="molecule type" value="Genomic_DNA"/>
</dbReference>